<evidence type="ECO:0000256" key="2">
    <source>
        <dbReference type="PROSITE-ProRule" id="PRU00192"/>
    </source>
</evidence>
<feature type="region of interest" description="Disordered" evidence="4">
    <location>
        <begin position="1"/>
        <end position="21"/>
    </location>
</feature>
<dbReference type="PANTHER" id="PTHR14167:SF116">
    <property type="entry name" value="CAP, ISOFORM AC"/>
    <property type="match status" value="1"/>
</dbReference>
<gene>
    <name evidence="6" type="ORF">SteCoe_36856</name>
</gene>
<evidence type="ECO:0000256" key="4">
    <source>
        <dbReference type="SAM" id="MobiDB-lite"/>
    </source>
</evidence>
<proteinExistence type="predicted"/>
<sequence length="367" mass="42067">MTERSLTPSPHRSQNLERGAFSSLSALNLYKQTVEERKQLQSSSTTVARKSPLAKPRSPVRLRPAIKKVEKSPDPQPRSPLKVQNRGREEIECRNDVELGKLQETIKSLKLQLEREKRMHLKLESEIMNLRQNQKSETEKCEKIQKSMQGLLTQNALLASEKDKLSEELKKIKDSSEETKEQLKSLSSVLVSILSTFFLNFEEDSSLIGKEKLRVVSKIKDLVSEKLQEIIDLNNIDLTRQLSEVRGWLLARNLPKQIEKITKAKDEIPEISYTVEYFDENTNSLGSTNEYASPSKYNRVDFCEELSFTSQGKTAIALYDFEGERDEDLAFFSGDTIEIVEECESGWWIGRLHGKTGSFPYNFVQII</sequence>
<dbReference type="OrthoDB" id="296320at2759"/>
<dbReference type="PRINTS" id="PR00499">
    <property type="entry name" value="P67PHOX"/>
</dbReference>
<dbReference type="FunFam" id="2.30.30.40:FF:000072">
    <property type="entry name" value="Unconventional Myosin IB"/>
    <property type="match status" value="1"/>
</dbReference>
<reference evidence="6 7" key="1">
    <citation type="submission" date="2016-11" db="EMBL/GenBank/DDBJ databases">
        <title>The macronuclear genome of Stentor coeruleus: a giant cell with tiny introns.</title>
        <authorList>
            <person name="Slabodnick M."/>
            <person name="Ruby J.G."/>
            <person name="Reiff S.B."/>
            <person name="Swart E.C."/>
            <person name="Gosai S."/>
            <person name="Prabakaran S."/>
            <person name="Witkowska E."/>
            <person name="Larue G.E."/>
            <person name="Fisher S."/>
            <person name="Freeman R.M."/>
            <person name="Gunawardena J."/>
            <person name="Chu W."/>
            <person name="Stover N.A."/>
            <person name="Gregory B.D."/>
            <person name="Nowacki M."/>
            <person name="Derisi J."/>
            <person name="Roy S.W."/>
            <person name="Marshall W.F."/>
            <person name="Sood P."/>
        </authorList>
    </citation>
    <scope>NUCLEOTIDE SEQUENCE [LARGE SCALE GENOMIC DNA]</scope>
    <source>
        <strain evidence="6">WM001</strain>
    </source>
</reference>
<comment type="caution">
    <text evidence="6">The sequence shown here is derived from an EMBL/GenBank/DDBJ whole genome shotgun (WGS) entry which is preliminary data.</text>
</comment>
<dbReference type="InterPro" id="IPR050384">
    <property type="entry name" value="Endophilin_SH3RF"/>
</dbReference>
<feature type="coiled-coil region" evidence="3">
    <location>
        <begin position="99"/>
        <end position="189"/>
    </location>
</feature>
<feature type="compositionally biased region" description="Polar residues" evidence="4">
    <location>
        <begin position="1"/>
        <end position="13"/>
    </location>
</feature>
<accession>A0A1R2AP62</accession>
<evidence type="ECO:0000256" key="1">
    <source>
        <dbReference type="ARBA" id="ARBA00022443"/>
    </source>
</evidence>
<dbReference type="Proteomes" id="UP000187209">
    <property type="component" value="Unassembled WGS sequence"/>
</dbReference>
<keyword evidence="1 2" id="KW-0728">SH3 domain</keyword>
<dbReference type="Pfam" id="PF00018">
    <property type="entry name" value="SH3_1"/>
    <property type="match status" value="1"/>
</dbReference>
<dbReference type="SMART" id="SM00326">
    <property type="entry name" value="SH3"/>
    <property type="match status" value="1"/>
</dbReference>
<evidence type="ECO:0000256" key="3">
    <source>
        <dbReference type="SAM" id="Coils"/>
    </source>
</evidence>
<dbReference type="AlphaFoldDB" id="A0A1R2AP62"/>
<keyword evidence="3" id="KW-0175">Coiled coil</keyword>
<dbReference type="CDD" id="cd00174">
    <property type="entry name" value="SH3"/>
    <property type="match status" value="1"/>
</dbReference>
<evidence type="ECO:0000313" key="7">
    <source>
        <dbReference type="Proteomes" id="UP000187209"/>
    </source>
</evidence>
<dbReference type="PROSITE" id="PS50002">
    <property type="entry name" value="SH3"/>
    <property type="match status" value="1"/>
</dbReference>
<dbReference type="InterPro" id="IPR036028">
    <property type="entry name" value="SH3-like_dom_sf"/>
</dbReference>
<name>A0A1R2AP62_9CILI</name>
<dbReference type="InterPro" id="IPR001452">
    <property type="entry name" value="SH3_domain"/>
</dbReference>
<protein>
    <recommendedName>
        <fullName evidence="5">SH3 domain-containing protein</fullName>
    </recommendedName>
</protein>
<keyword evidence="7" id="KW-1185">Reference proteome</keyword>
<dbReference type="SUPFAM" id="SSF50044">
    <property type="entry name" value="SH3-domain"/>
    <property type="match status" value="1"/>
</dbReference>
<feature type="region of interest" description="Disordered" evidence="4">
    <location>
        <begin position="37"/>
        <end position="88"/>
    </location>
</feature>
<evidence type="ECO:0000313" key="6">
    <source>
        <dbReference type="EMBL" id="OMJ66328.1"/>
    </source>
</evidence>
<dbReference type="EMBL" id="MPUH01001748">
    <property type="protein sequence ID" value="OMJ66328.1"/>
    <property type="molecule type" value="Genomic_DNA"/>
</dbReference>
<dbReference type="PANTHER" id="PTHR14167">
    <property type="entry name" value="SH3 DOMAIN-CONTAINING"/>
    <property type="match status" value="1"/>
</dbReference>
<evidence type="ECO:0000259" key="5">
    <source>
        <dbReference type="PROSITE" id="PS50002"/>
    </source>
</evidence>
<feature type="domain" description="SH3" evidence="5">
    <location>
        <begin position="310"/>
        <end position="367"/>
    </location>
</feature>
<dbReference type="PRINTS" id="PR00452">
    <property type="entry name" value="SH3DOMAIN"/>
</dbReference>
<organism evidence="6 7">
    <name type="scientific">Stentor coeruleus</name>
    <dbReference type="NCBI Taxonomy" id="5963"/>
    <lineage>
        <taxon>Eukaryota</taxon>
        <taxon>Sar</taxon>
        <taxon>Alveolata</taxon>
        <taxon>Ciliophora</taxon>
        <taxon>Postciliodesmatophora</taxon>
        <taxon>Heterotrichea</taxon>
        <taxon>Heterotrichida</taxon>
        <taxon>Stentoridae</taxon>
        <taxon>Stentor</taxon>
    </lineage>
</organism>
<dbReference type="Gene3D" id="2.30.30.40">
    <property type="entry name" value="SH3 Domains"/>
    <property type="match status" value="1"/>
</dbReference>